<accession>A0ABY7NS52</accession>
<sequence length="109" mass="12120">MPSFKQPTFQERAALANKAKQAAIEKLRAKPPVDEAVLAERTAARLAREEAAAKLREEKIAAREAEKAERKRRAEEKAAAAQKPVLTEAEKKAARDARYAARKSRVGKR</sequence>
<keyword evidence="3" id="KW-1185">Reference proteome</keyword>
<dbReference type="Pfam" id="PF20089">
    <property type="entry name" value="DUF6481"/>
    <property type="match status" value="1"/>
</dbReference>
<protein>
    <submittedName>
        <fullName evidence="2">DUF6481 family protein</fullName>
    </submittedName>
</protein>
<reference evidence="2 3" key="1">
    <citation type="submission" date="2022-12" db="EMBL/GenBank/DDBJ databases">
        <title>Sphingomonas abieness sp. nov., an endophytic bacterium isolated from Abies koreana.</title>
        <authorList>
            <person name="Jiang L."/>
            <person name="Lee J."/>
        </authorList>
    </citation>
    <scope>NUCLEOTIDE SEQUENCE [LARGE SCALE GENOMIC DNA]</scope>
    <source>
        <strain evidence="3">PAMB 00755</strain>
    </source>
</reference>
<evidence type="ECO:0000313" key="3">
    <source>
        <dbReference type="Proteomes" id="UP001210865"/>
    </source>
</evidence>
<feature type="compositionally biased region" description="Basic and acidic residues" evidence="1">
    <location>
        <begin position="63"/>
        <end position="78"/>
    </location>
</feature>
<evidence type="ECO:0000313" key="2">
    <source>
        <dbReference type="EMBL" id="WBO24002.1"/>
    </source>
</evidence>
<feature type="compositionally biased region" description="Basic and acidic residues" evidence="1">
    <location>
        <begin position="88"/>
        <end position="99"/>
    </location>
</feature>
<dbReference type="EMBL" id="CP115174">
    <property type="protein sequence ID" value="WBO24002.1"/>
    <property type="molecule type" value="Genomic_DNA"/>
</dbReference>
<evidence type="ECO:0000256" key="1">
    <source>
        <dbReference type="SAM" id="MobiDB-lite"/>
    </source>
</evidence>
<feature type="region of interest" description="Disordered" evidence="1">
    <location>
        <begin position="63"/>
        <end position="109"/>
    </location>
</feature>
<name>A0ABY7NS52_9SPHN</name>
<dbReference type="RefSeq" id="WP_270078631.1">
    <property type="nucleotide sequence ID" value="NZ_CP115174.1"/>
</dbReference>
<gene>
    <name evidence="2" type="ORF">PBT88_07795</name>
</gene>
<dbReference type="InterPro" id="IPR045510">
    <property type="entry name" value="DUF6481"/>
</dbReference>
<proteinExistence type="predicted"/>
<dbReference type="Proteomes" id="UP001210865">
    <property type="component" value="Chromosome"/>
</dbReference>
<organism evidence="2 3">
    <name type="scientific">Sphingomonas abietis</name>
    <dbReference type="NCBI Taxonomy" id="3012344"/>
    <lineage>
        <taxon>Bacteria</taxon>
        <taxon>Pseudomonadati</taxon>
        <taxon>Pseudomonadota</taxon>
        <taxon>Alphaproteobacteria</taxon>
        <taxon>Sphingomonadales</taxon>
        <taxon>Sphingomonadaceae</taxon>
        <taxon>Sphingomonas</taxon>
    </lineage>
</organism>
<feature type="compositionally biased region" description="Basic residues" evidence="1">
    <location>
        <begin position="100"/>
        <end position="109"/>
    </location>
</feature>